<accession>A0A0L6JP33</accession>
<name>A0A0L6JP33_9FIRM</name>
<dbReference type="InterPro" id="IPR036188">
    <property type="entry name" value="FAD/NAD-bd_sf"/>
</dbReference>
<dbReference type="PANTHER" id="PTHR48105">
    <property type="entry name" value="THIOREDOXIN REDUCTASE 1-RELATED-RELATED"/>
    <property type="match status" value="1"/>
</dbReference>
<keyword evidence="1" id="KW-0285">Flavoprotein</keyword>
<dbReference type="PRINTS" id="PR00469">
    <property type="entry name" value="PNDRDTASEII"/>
</dbReference>
<dbReference type="GO" id="GO:0004791">
    <property type="term" value="F:thioredoxin-disulfide reductase (NADPH) activity"/>
    <property type="evidence" value="ECO:0007669"/>
    <property type="project" value="UniProtKB-EC"/>
</dbReference>
<dbReference type="PATRIC" id="fig|398512.5.peg.2948"/>
<evidence type="ECO:0000313" key="5">
    <source>
        <dbReference type="Proteomes" id="UP000036923"/>
    </source>
</evidence>
<gene>
    <name evidence="4" type="ORF">Bccel_2815</name>
</gene>
<dbReference type="EC" id="1.8.1.9" evidence="4"/>
<keyword evidence="5" id="KW-1185">Reference proteome</keyword>
<dbReference type="Pfam" id="PF07992">
    <property type="entry name" value="Pyr_redox_2"/>
    <property type="match status" value="1"/>
</dbReference>
<dbReference type="Gene3D" id="3.50.50.60">
    <property type="entry name" value="FAD/NAD(P)-binding domain"/>
    <property type="match status" value="2"/>
</dbReference>
<protein>
    <submittedName>
        <fullName evidence="4">Thioredoxin-disulfide reductase</fullName>
        <ecNumber evidence="4">1.8.1.9</ecNumber>
    </submittedName>
</protein>
<dbReference type="STRING" id="398512.Bccel_2815"/>
<feature type="domain" description="FAD/NAD(P)-binding" evidence="3">
    <location>
        <begin position="15"/>
        <end position="121"/>
    </location>
</feature>
<dbReference type="EMBL" id="LGTC01000001">
    <property type="protein sequence ID" value="KNY27544.1"/>
    <property type="molecule type" value="Genomic_DNA"/>
</dbReference>
<evidence type="ECO:0000256" key="2">
    <source>
        <dbReference type="ARBA" id="ARBA00023002"/>
    </source>
</evidence>
<reference evidence="5" key="1">
    <citation type="submission" date="2015-07" db="EMBL/GenBank/DDBJ databases">
        <title>Near-Complete Genome Sequence of the Cellulolytic Bacterium Bacteroides (Pseudobacteroides) cellulosolvens ATCC 35603.</title>
        <authorList>
            <person name="Dassa B."/>
            <person name="Utturkar S.M."/>
            <person name="Klingeman D.M."/>
            <person name="Hurt R.A."/>
            <person name="Keller M."/>
            <person name="Xu J."/>
            <person name="Reddy Y.H.K."/>
            <person name="Borovok I."/>
            <person name="Grinberg I.R."/>
            <person name="Lamed R."/>
            <person name="Zhivin O."/>
            <person name="Bayer E.A."/>
            <person name="Brown S.D."/>
        </authorList>
    </citation>
    <scope>NUCLEOTIDE SEQUENCE [LARGE SCALE GENOMIC DNA]</scope>
    <source>
        <strain evidence="5">DSM 2933</strain>
    </source>
</reference>
<proteinExistence type="predicted"/>
<dbReference type="SUPFAM" id="SSF51905">
    <property type="entry name" value="FAD/NAD(P)-binding domain"/>
    <property type="match status" value="1"/>
</dbReference>
<evidence type="ECO:0000313" key="4">
    <source>
        <dbReference type="EMBL" id="KNY27544.1"/>
    </source>
</evidence>
<dbReference type="InterPro" id="IPR050097">
    <property type="entry name" value="Ferredoxin-NADP_redctase_2"/>
</dbReference>
<dbReference type="AlphaFoldDB" id="A0A0L6JP33"/>
<dbReference type="InterPro" id="IPR023753">
    <property type="entry name" value="FAD/NAD-binding_dom"/>
</dbReference>
<keyword evidence="2 4" id="KW-0560">Oxidoreductase</keyword>
<sequence>MINRSTEFKASRSSIDELMKNPQINVLWNTEIKEVSGENFVQKVVLYNKENGERKEMDTDGIFVYIGMEPNTSLFKDVLNISEYGYIITDNSMATNIPGVFAAGDIRDKEIRQISTAVGDGTIAGIMAERYISHK</sequence>
<evidence type="ECO:0000256" key="1">
    <source>
        <dbReference type="ARBA" id="ARBA00022630"/>
    </source>
</evidence>
<comment type="caution">
    <text evidence="4">The sequence shown here is derived from an EMBL/GenBank/DDBJ whole genome shotgun (WGS) entry which is preliminary data.</text>
</comment>
<evidence type="ECO:0000259" key="3">
    <source>
        <dbReference type="Pfam" id="PF07992"/>
    </source>
</evidence>
<organism evidence="4 5">
    <name type="scientific">Pseudobacteroides cellulosolvens ATCC 35603 = DSM 2933</name>
    <dbReference type="NCBI Taxonomy" id="398512"/>
    <lineage>
        <taxon>Bacteria</taxon>
        <taxon>Bacillati</taxon>
        <taxon>Bacillota</taxon>
        <taxon>Clostridia</taxon>
        <taxon>Eubacteriales</taxon>
        <taxon>Oscillospiraceae</taxon>
        <taxon>Pseudobacteroides</taxon>
    </lineage>
</organism>
<dbReference type="PRINTS" id="PR00368">
    <property type="entry name" value="FADPNR"/>
</dbReference>
<dbReference type="Proteomes" id="UP000036923">
    <property type="component" value="Unassembled WGS sequence"/>
</dbReference>